<protein>
    <submittedName>
        <fullName evidence="4">Zinc finger protein 2-like isoform X2</fullName>
    </submittedName>
</protein>
<name>A0A6P7XLQ9_9AMPH</name>
<dbReference type="InterPro" id="IPR001909">
    <property type="entry name" value="KRAB"/>
</dbReference>
<organism evidence="3 4">
    <name type="scientific">Microcaecilia unicolor</name>
    <dbReference type="NCBI Taxonomy" id="1415580"/>
    <lineage>
        <taxon>Eukaryota</taxon>
        <taxon>Metazoa</taxon>
        <taxon>Chordata</taxon>
        <taxon>Craniata</taxon>
        <taxon>Vertebrata</taxon>
        <taxon>Euteleostomi</taxon>
        <taxon>Amphibia</taxon>
        <taxon>Gymnophiona</taxon>
        <taxon>Siphonopidae</taxon>
        <taxon>Microcaecilia</taxon>
    </lineage>
</organism>
<accession>A0A6P7XLQ9</accession>
<dbReference type="Gene3D" id="6.10.140.140">
    <property type="match status" value="1"/>
</dbReference>
<dbReference type="OrthoDB" id="9892686at2759"/>
<proteinExistence type="predicted"/>
<dbReference type="CDD" id="cd07765">
    <property type="entry name" value="KRAB_A-box"/>
    <property type="match status" value="1"/>
</dbReference>
<feature type="compositionally biased region" description="Basic and acidic residues" evidence="1">
    <location>
        <begin position="165"/>
        <end position="175"/>
    </location>
</feature>
<feature type="domain" description="KRAB" evidence="2">
    <location>
        <begin position="11"/>
        <end position="82"/>
    </location>
</feature>
<dbReference type="InterPro" id="IPR050169">
    <property type="entry name" value="Krueppel_C2H2_ZnF"/>
</dbReference>
<keyword evidence="3" id="KW-1185">Reference proteome</keyword>
<feature type="region of interest" description="Disordered" evidence="1">
    <location>
        <begin position="149"/>
        <end position="175"/>
    </location>
</feature>
<dbReference type="Pfam" id="PF01352">
    <property type="entry name" value="KRAB"/>
    <property type="match status" value="1"/>
</dbReference>
<dbReference type="SUPFAM" id="SSF109640">
    <property type="entry name" value="KRAB domain (Kruppel-associated box)"/>
    <property type="match status" value="1"/>
</dbReference>
<dbReference type="InterPro" id="IPR036051">
    <property type="entry name" value="KRAB_dom_sf"/>
</dbReference>
<dbReference type="GeneID" id="115466409"/>
<dbReference type="PANTHER" id="PTHR23232:SF118">
    <property type="entry name" value="ZINC FINGER PROTEIN 746"/>
    <property type="match status" value="1"/>
</dbReference>
<dbReference type="PANTHER" id="PTHR23232">
    <property type="entry name" value="KRAB DOMAIN C2H2 ZINC FINGER"/>
    <property type="match status" value="1"/>
</dbReference>
<evidence type="ECO:0000256" key="1">
    <source>
        <dbReference type="SAM" id="MobiDB-lite"/>
    </source>
</evidence>
<evidence type="ECO:0000259" key="2">
    <source>
        <dbReference type="PROSITE" id="PS50805"/>
    </source>
</evidence>
<dbReference type="SMART" id="SM00349">
    <property type="entry name" value="KRAB"/>
    <property type="match status" value="1"/>
</dbReference>
<gene>
    <name evidence="4" type="primary">LOC115466409</name>
</gene>
<dbReference type="PROSITE" id="PS50805">
    <property type="entry name" value="KRAB"/>
    <property type="match status" value="1"/>
</dbReference>
<dbReference type="RefSeq" id="XP_030053473.1">
    <property type="nucleotide sequence ID" value="XM_030197613.1"/>
</dbReference>
<evidence type="ECO:0000313" key="4">
    <source>
        <dbReference type="RefSeq" id="XP_030053473.1"/>
    </source>
</evidence>
<reference evidence="4" key="1">
    <citation type="submission" date="2025-08" db="UniProtKB">
        <authorList>
            <consortium name="RefSeq"/>
        </authorList>
    </citation>
    <scope>IDENTIFICATION</scope>
</reference>
<dbReference type="GO" id="GO:0006355">
    <property type="term" value="P:regulation of DNA-templated transcription"/>
    <property type="evidence" value="ECO:0007669"/>
    <property type="project" value="InterPro"/>
</dbReference>
<dbReference type="AlphaFoldDB" id="A0A6P7XLQ9"/>
<dbReference type="Proteomes" id="UP000515156">
    <property type="component" value="Chromosome 3"/>
</dbReference>
<evidence type="ECO:0000313" key="3">
    <source>
        <dbReference type="Proteomes" id="UP000515156"/>
    </source>
</evidence>
<sequence length="209" mass="24460">MSTIVSDQASVAFSDVAAFFLEAEWDILEEQQKELYKKVIKEIHIFLISRGHSILNPAVIFKIKNDNEKQFTQYCEWEGKENMKNPTMSSPNGKPEILIRFKEQRFRIEPQGLEKRNLPNVSTREELQETDHGFKINKKIRLCERQQREEWKSKVSPPRVQETPQKGDKSNIHERNSSYCPKLVQTQGLEEESSIFCRSCCSGVFHRLL</sequence>